<sequence>MPGSWFTEGMDKTLNININDSLSGCHDMSSYHAVTVSSRQHLHISRQASLQSPSMLYEDLPETYFAGHSGRATNMNKVYSQTYMYICCNCGDGPKVYNVQPRCTECNHIVCGSCKPVK</sequence>
<gene>
    <name evidence="1" type="ORF">KXV57_004138</name>
</gene>
<accession>A0A229XVP1</accession>
<dbReference type="AlphaFoldDB" id="A0A229XVP1"/>
<dbReference type="SUPFAM" id="SSF57903">
    <property type="entry name" value="FYVE/PHD zinc finger"/>
    <property type="match status" value="1"/>
</dbReference>
<protein>
    <submittedName>
        <fullName evidence="1">Uncharacterized protein</fullName>
    </submittedName>
</protein>
<evidence type="ECO:0000313" key="2">
    <source>
        <dbReference type="Proteomes" id="UP000813423"/>
    </source>
</evidence>
<dbReference type="OMA" id="TECNHIV"/>
<comment type="caution">
    <text evidence="1">The sequence shown here is derived from an EMBL/GenBank/DDBJ whole genome shotgun (WGS) entry which is preliminary data.</text>
</comment>
<evidence type="ECO:0000313" key="1">
    <source>
        <dbReference type="EMBL" id="KAH1907648.1"/>
    </source>
</evidence>
<dbReference type="Proteomes" id="UP000813423">
    <property type="component" value="Unassembled WGS sequence"/>
</dbReference>
<reference evidence="1" key="1">
    <citation type="submission" date="2021-08" db="EMBL/GenBank/DDBJ databases">
        <title>Global Aspergillus fumigatus from environmental and clinical sources.</title>
        <authorList>
            <person name="Barber A."/>
            <person name="Sae-Ong T."/>
        </authorList>
    </citation>
    <scope>NUCLEOTIDE SEQUENCE</scope>
    <source>
        <strain evidence="1">NRZ-2016-071</strain>
    </source>
</reference>
<name>A0A229XVP1_ASPFM</name>
<dbReference type="EMBL" id="JAIBSC010000026">
    <property type="protein sequence ID" value="KAH1907648.1"/>
    <property type="molecule type" value="Genomic_DNA"/>
</dbReference>
<organism evidence="1 2">
    <name type="scientific">Aspergillus fumigatus</name>
    <name type="common">Neosartorya fumigata</name>
    <dbReference type="NCBI Taxonomy" id="746128"/>
    <lineage>
        <taxon>Eukaryota</taxon>
        <taxon>Fungi</taxon>
        <taxon>Dikarya</taxon>
        <taxon>Ascomycota</taxon>
        <taxon>Pezizomycotina</taxon>
        <taxon>Eurotiomycetes</taxon>
        <taxon>Eurotiomycetidae</taxon>
        <taxon>Eurotiales</taxon>
        <taxon>Aspergillaceae</taxon>
        <taxon>Aspergillus</taxon>
        <taxon>Aspergillus subgen. Fumigati</taxon>
    </lineage>
</organism>
<proteinExistence type="predicted"/>
<dbReference type="InterPro" id="IPR011011">
    <property type="entry name" value="Znf_FYVE_PHD"/>
</dbReference>